<dbReference type="InterPro" id="IPR026055">
    <property type="entry name" value="FAR"/>
</dbReference>
<dbReference type="STRING" id="74649.A0A2P6QDA0"/>
<feature type="domain" description="Fatty acyl-CoA reductase C-terminal" evidence="5">
    <location>
        <begin position="394"/>
        <end position="491"/>
    </location>
</feature>
<proteinExistence type="inferred from homology"/>
<evidence type="ECO:0000259" key="5">
    <source>
        <dbReference type="Pfam" id="PF03015"/>
    </source>
</evidence>
<dbReference type="GO" id="GO:0010345">
    <property type="term" value="P:suberin biosynthetic process"/>
    <property type="evidence" value="ECO:0007669"/>
    <property type="project" value="TreeGrafter"/>
</dbReference>
<evidence type="ECO:0000313" key="7">
    <source>
        <dbReference type="EMBL" id="PRQ32163.1"/>
    </source>
</evidence>
<dbReference type="SMR" id="A0A2P6QDA0"/>
<dbReference type="GO" id="GO:0035336">
    <property type="term" value="P:long-chain fatty-acyl-CoA metabolic process"/>
    <property type="evidence" value="ECO:0007669"/>
    <property type="project" value="TreeGrafter"/>
</dbReference>
<reference evidence="7 8" key="1">
    <citation type="journal article" date="2018" name="Nat. Genet.">
        <title>The Rosa genome provides new insights in the design of modern roses.</title>
        <authorList>
            <person name="Bendahmane M."/>
        </authorList>
    </citation>
    <scope>NUCLEOTIDE SEQUENCE [LARGE SCALE GENOMIC DNA]</scope>
    <source>
        <strain evidence="8">cv. Old Blush</strain>
    </source>
</reference>
<keyword evidence="4 7" id="KW-0560">Oxidoreductase</keyword>
<organism evidence="7 8">
    <name type="scientific">Rosa chinensis</name>
    <name type="common">China rose</name>
    <dbReference type="NCBI Taxonomy" id="74649"/>
    <lineage>
        <taxon>Eukaryota</taxon>
        <taxon>Viridiplantae</taxon>
        <taxon>Streptophyta</taxon>
        <taxon>Embryophyta</taxon>
        <taxon>Tracheophyta</taxon>
        <taxon>Spermatophyta</taxon>
        <taxon>Magnoliopsida</taxon>
        <taxon>eudicotyledons</taxon>
        <taxon>Gunneridae</taxon>
        <taxon>Pentapetalae</taxon>
        <taxon>rosids</taxon>
        <taxon>fabids</taxon>
        <taxon>Rosales</taxon>
        <taxon>Rosaceae</taxon>
        <taxon>Rosoideae</taxon>
        <taxon>Rosoideae incertae sedis</taxon>
        <taxon>Rosa</taxon>
    </lineage>
</organism>
<comment type="caution">
    <text evidence="7">The sequence shown here is derived from an EMBL/GenBank/DDBJ whole genome shotgun (WGS) entry which is preliminary data.</text>
</comment>
<evidence type="ECO:0000256" key="2">
    <source>
        <dbReference type="ARBA" id="ARBA00022516"/>
    </source>
</evidence>
<dbReference type="Gramene" id="PRQ32163">
    <property type="protein sequence ID" value="PRQ32163"/>
    <property type="gene ID" value="RchiOBHm_Chr5g0043321"/>
</dbReference>
<comment type="similarity">
    <text evidence="1 4">Belongs to the fatty acyl-CoA reductase family.</text>
</comment>
<dbReference type="PANTHER" id="PTHR11011:SF84">
    <property type="entry name" value="ACYL-COA REDUCTASE-LIKE PROTEIN, PUTATIVE-RELATED"/>
    <property type="match status" value="1"/>
</dbReference>
<evidence type="ECO:0000256" key="1">
    <source>
        <dbReference type="ARBA" id="ARBA00005928"/>
    </source>
</evidence>
<evidence type="ECO:0000256" key="3">
    <source>
        <dbReference type="ARBA" id="ARBA00023098"/>
    </source>
</evidence>
<feature type="domain" description="Thioester reductase (TE)" evidence="6">
    <location>
        <begin position="17"/>
        <end position="319"/>
    </location>
</feature>
<dbReference type="EC" id="1.2.1.84" evidence="4"/>
<dbReference type="OrthoDB" id="429813at2759"/>
<dbReference type="GO" id="GO:0102965">
    <property type="term" value="F:alcohol-forming long-chain fatty acyl-CoA reductase activity"/>
    <property type="evidence" value="ECO:0007669"/>
    <property type="project" value="UniProtKB-EC"/>
</dbReference>
<dbReference type="InterPro" id="IPR036291">
    <property type="entry name" value="NAD(P)-bd_dom_sf"/>
</dbReference>
<dbReference type="AlphaFoldDB" id="A0A2P6QDA0"/>
<sequence>MGLDSILGYLQNKTILITGATGFLGMVFVEKILRVQPNVKKLYLLVRASDTKSATHRMQDEIIGKELFRVLREKWGADFDSFISEKVVALPGDVTFENLGLKEPRLVEELNNEIQIIFNSAATTNFDERYDISLAVNTFGVMQVLSFANKCFKLQILLHVSTAYVCGERAGLIPEDSSSMDKMVKEMGNFDVEAVEKGLVQEKLNELKALDASEEVVTNTMKDFGIKRARLYGWPNTYVFTKAMGEIFLQRSKDNLPLVVVRPTIVTSTYKEPFSGWIQGFRTIDSVIAGYCKGKLTCLLVDPASVLDMIPVDMLVNSIIIAMVANANKSSGNIIYHVGSSLRNPLNFFQMHNFIFQYFTKNPWLDKDGKPVIVTKGTILTTMATFRMYMNIRYMLPLKGLKFMNKVFGQYFQEIYVNYSRKLDLVMRLIELYEPYMLFKGIFDDTNTEKLWRTAKESFIEVESFNFDATCIDWEEYIMHAHIPGFLKHVLIK</sequence>
<dbReference type="InterPro" id="IPR013120">
    <property type="entry name" value="FAR_NAD-bd"/>
</dbReference>
<keyword evidence="3 4" id="KW-0443">Lipid metabolism</keyword>
<dbReference type="Pfam" id="PF07993">
    <property type="entry name" value="NAD_binding_4"/>
    <property type="match status" value="1"/>
</dbReference>
<evidence type="ECO:0000313" key="8">
    <source>
        <dbReference type="Proteomes" id="UP000238479"/>
    </source>
</evidence>
<comment type="function">
    <text evidence="4">Catalyzes the reduction of fatty acyl-CoA to fatty alcohols.</text>
</comment>
<dbReference type="CDD" id="cd09071">
    <property type="entry name" value="FAR_C"/>
    <property type="match status" value="1"/>
</dbReference>
<dbReference type="SUPFAM" id="SSF51735">
    <property type="entry name" value="NAD(P)-binding Rossmann-fold domains"/>
    <property type="match status" value="1"/>
</dbReference>
<gene>
    <name evidence="7" type="ORF">RchiOBHm_Chr5g0043321</name>
</gene>
<dbReference type="PANTHER" id="PTHR11011">
    <property type="entry name" value="MALE STERILITY PROTEIN 2-RELATED"/>
    <property type="match status" value="1"/>
</dbReference>
<dbReference type="OMA" id="YFTTNGW"/>
<dbReference type="GO" id="GO:0080019">
    <property type="term" value="F:alcohol-forming very long-chain fatty acyl-CoA reductase activity"/>
    <property type="evidence" value="ECO:0007669"/>
    <property type="project" value="InterPro"/>
</dbReference>
<evidence type="ECO:0000259" key="6">
    <source>
        <dbReference type="Pfam" id="PF07993"/>
    </source>
</evidence>
<keyword evidence="8" id="KW-1185">Reference proteome</keyword>
<protein>
    <recommendedName>
        <fullName evidence="4">Fatty acyl-CoA reductase</fullName>
        <ecNumber evidence="4">1.2.1.84</ecNumber>
    </recommendedName>
</protein>
<evidence type="ECO:0000256" key="4">
    <source>
        <dbReference type="RuleBase" id="RU363097"/>
    </source>
</evidence>
<name>A0A2P6QDA0_ROSCH</name>
<keyword evidence="2 4" id="KW-0444">Lipid biosynthesis</keyword>
<dbReference type="Proteomes" id="UP000238479">
    <property type="component" value="Chromosome 5"/>
</dbReference>
<comment type="catalytic activity">
    <reaction evidence="4">
        <text>a long-chain fatty acyl-CoA + 2 NADPH + 2 H(+) = a long-chain primary fatty alcohol + 2 NADP(+) + CoA</text>
        <dbReference type="Rhea" id="RHEA:52716"/>
        <dbReference type="ChEBI" id="CHEBI:15378"/>
        <dbReference type="ChEBI" id="CHEBI:57287"/>
        <dbReference type="ChEBI" id="CHEBI:57783"/>
        <dbReference type="ChEBI" id="CHEBI:58349"/>
        <dbReference type="ChEBI" id="CHEBI:77396"/>
        <dbReference type="ChEBI" id="CHEBI:83139"/>
        <dbReference type="EC" id="1.2.1.84"/>
    </reaction>
</comment>
<dbReference type="Gene3D" id="3.40.50.720">
    <property type="entry name" value="NAD(P)-binding Rossmann-like Domain"/>
    <property type="match status" value="1"/>
</dbReference>
<keyword evidence="4" id="KW-0521">NADP</keyword>
<dbReference type="CDD" id="cd05236">
    <property type="entry name" value="FAR-N_SDR_e"/>
    <property type="match status" value="1"/>
</dbReference>
<dbReference type="InterPro" id="IPR033640">
    <property type="entry name" value="FAR_C"/>
</dbReference>
<dbReference type="Pfam" id="PF03015">
    <property type="entry name" value="Sterile"/>
    <property type="match status" value="1"/>
</dbReference>
<accession>A0A2P6QDA0</accession>
<dbReference type="EMBL" id="PDCK01000043">
    <property type="protein sequence ID" value="PRQ32163.1"/>
    <property type="molecule type" value="Genomic_DNA"/>
</dbReference>